<feature type="transmembrane region" description="Helical" evidence="9">
    <location>
        <begin position="33"/>
        <end position="51"/>
    </location>
</feature>
<protein>
    <submittedName>
        <fullName evidence="10">SMR family transporter</fullName>
    </submittedName>
</protein>
<feature type="transmembrane region" description="Helical" evidence="9">
    <location>
        <begin position="58"/>
        <end position="79"/>
    </location>
</feature>
<sequence length="110" mass="11616">MKSWLFLGVAIAAEVVATSSLKASAGFTKLWPSLLVILGYVIAFYCLSMALKTVPVGIAYAIWAGLGIVLISAVGWLIFDQKLDFASIIGMALIVAGVVVLNVFSKVSVH</sequence>
<dbReference type="AlphaFoldDB" id="A0A9X2FX86"/>
<proteinExistence type="inferred from homology"/>
<evidence type="ECO:0000256" key="8">
    <source>
        <dbReference type="RuleBase" id="RU003942"/>
    </source>
</evidence>
<dbReference type="FunFam" id="1.10.3730.20:FF:000001">
    <property type="entry name" value="Quaternary ammonium compound resistance transporter SugE"/>
    <property type="match status" value="1"/>
</dbReference>
<dbReference type="EMBL" id="JAMZDE010000007">
    <property type="protein sequence ID" value="MCP1339605.1"/>
    <property type="molecule type" value="Genomic_DNA"/>
</dbReference>
<dbReference type="PANTHER" id="PTHR30561:SF1">
    <property type="entry name" value="MULTIDRUG TRANSPORTER EMRE"/>
    <property type="match status" value="1"/>
</dbReference>
<keyword evidence="2" id="KW-0813">Transport</keyword>
<comment type="caution">
    <text evidence="10">The sequence shown here is derived from an EMBL/GenBank/DDBJ whole genome shotgun (WGS) entry which is preliminary data.</text>
</comment>
<evidence type="ECO:0000256" key="1">
    <source>
        <dbReference type="ARBA" id="ARBA00004651"/>
    </source>
</evidence>
<evidence type="ECO:0000256" key="7">
    <source>
        <dbReference type="ARBA" id="ARBA00038032"/>
    </source>
</evidence>
<evidence type="ECO:0000313" key="10">
    <source>
        <dbReference type="EMBL" id="MCP1339605.1"/>
    </source>
</evidence>
<feature type="transmembrane region" description="Helical" evidence="9">
    <location>
        <begin position="85"/>
        <end position="104"/>
    </location>
</feature>
<evidence type="ECO:0000256" key="9">
    <source>
        <dbReference type="SAM" id="Phobius"/>
    </source>
</evidence>
<evidence type="ECO:0000256" key="5">
    <source>
        <dbReference type="ARBA" id="ARBA00022989"/>
    </source>
</evidence>
<dbReference type="RefSeq" id="WP_253619535.1">
    <property type="nucleotide sequence ID" value="NZ_JAMZDE010000007.1"/>
</dbReference>
<organism evidence="10 11">
    <name type="scientific">Idiomarina rhizosphaerae</name>
    <dbReference type="NCBI Taxonomy" id="2961572"/>
    <lineage>
        <taxon>Bacteria</taxon>
        <taxon>Pseudomonadati</taxon>
        <taxon>Pseudomonadota</taxon>
        <taxon>Gammaproteobacteria</taxon>
        <taxon>Alteromonadales</taxon>
        <taxon>Idiomarinaceae</taxon>
        <taxon>Idiomarina</taxon>
    </lineage>
</organism>
<keyword evidence="6 9" id="KW-0472">Membrane</keyword>
<dbReference type="SUPFAM" id="SSF103481">
    <property type="entry name" value="Multidrug resistance efflux transporter EmrE"/>
    <property type="match status" value="1"/>
</dbReference>
<dbReference type="GO" id="GO:0005886">
    <property type="term" value="C:plasma membrane"/>
    <property type="evidence" value="ECO:0007669"/>
    <property type="project" value="UniProtKB-SubCell"/>
</dbReference>
<dbReference type="Gene3D" id="1.10.3730.20">
    <property type="match status" value="1"/>
</dbReference>
<dbReference type="InterPro" id="IPR037185">
    <property type="entry name" value="EmrE-like"/>
</dbReference>
<dbReference type="GO" id="GO:0015199">
    <property type="term" value="F:amino-acid betaine transmembrane transporter activity"/>
    <property type="evidence" value="ECO:0007669"/>
    <property type="project" value="TreeGrafter"/>
</dbReference>
<name>A0A9X2FX86_9GAMM</name>
<evidence type="ECO:0000313" key="11">
    <source>
        <dbReference type="Proteomes" id="UP001139474"/>
    </source>
</evidence>
<gene>
    <name evidence="10" type="ORF">NJR55_08345</name>
</gene>
<keyword evidence="5 9" id="KW-1133">Transmembrane helix</keyword>
<evidence type="ECO:0000256" key="2">
    <source>
        <dbReference type="ARBA" id="ARBA00022448"/>
    </source>
</evidence>
<dbReference type="GO" id="GO:0015297">
    <property type="term" value="F:antiporter activity"/>
    <property type="evidence" value="ECO:0007669"/>
    <property type="project" value="TreeGrafter"/>
</dbReference>
<reference evidence="10" key="1">
    <citation type="submission" date="2022-06" db="EMBL/GenBank/DDBJ databases">
        <title>Idiomarina rhizosphaerae M1R2S28.</title>
        <authorList>
            <person name="Sun J.-Q."/>
            <person name="Li L.-F."/>
        </authorList>
    </citation>
    <scope>NUCLEOTIDE SEQUENCE</scope>
    <source>
        <strain evidence="10">M1R2S28</strain>
    </source>
</reference>
<accession>A0A9X2FX86</accession>
<dbReference type="Proteomes" id="UP001139474">
    <property type="component" value="Unassembled WGS sequence"/>
</dbReference>
<dbReference type="GO" id="GO:1990961">
    <property type="term" value="P:xenobiotic detoxification by transmembrane export across the plasma membrane"/>
    <property type="evidence" value="ECO:0007669"/>
    <property type="project" value="UniProtKB-ARBA"/>
</dbReference>
<keyword evidence="3" id="KW-1003">Cell membrane</keyword>
<evidence type="ECO:0000256" key="6">
    <source>
        <dbReference type="ARBA" id="ARBA00023136"/>
    </source>
</evidence>
<dbReference type="InterPro" id="IPR045324">
    <property type="entry name" value="Small_multidrug_res"/>
</dbReference>
<dbReference type="InterPro" id="IPR000390">
    <property type="entry name" value="Small_drug/metabolite_transptr"/>
</dbReference>
<comment type="similarity">
    <text evidence="7 8">Belongs to the drug/metabolite transporter (DMT) superfamily. Small multidrug resistance (SMR) (TC 2.A.7.1) family.</text>
</comment>
<dbReference type="GO" id="GO:0031460">
    <property type="term" value="P:glycine betaine transport"/>
    <property type="evidence" value="ECO:0007669"/>
    <property type="project" value="TreeGrafter"/>
</dbReference>
<keyword evidence="4 8" id="KW-0812">Transmembrane</keyword>
<keyword evidence="11" id="KW-1185">Reference proteome</keyword>
<dbReference type="PANTHER" id="PTHR30561">
    <property type="entry name" value="SMR FAMILY PROTON-DEPENDENT DRUG EFFLUX TRANSPORTER SUGE"/>
    <property type="match status" value="1"/>
</dbReference>
<dbReference type="GO" id="GO:0015220">
    <property type="term" value="F:choline transmembrane transporter activity"/>
    <property type="evidence" value="ECO:0007669"/>
    <property type="project" value="TreeGrafter"/>
</dbReference>
<evidence type="ECO:0000256" key="3">
    <source>
        <dbReference type="ARBA" id="ARBA00022475"/>
    </source>
</evidence>
<evidence type="ECO:0000256" key="4">
    <source>
        <dbReference type="ARBA" id="ARBA00022692"/>
    </source>
</evidence>
<comment type="subcellular location">
    <subcellularLocation>
        <location evidence="1 8">Cell membrane</location>
        <topology evidence="1 8">Multi-pass membrane protein</topology>
    </subcellularLocation>
</comment>
<dbReference type="Pfam" id="PF00893">
    <property type="entry name" value="Multi_Drug_Res"/>
    <property type="match status" value="1"/>
</dbReference>